<proteinExistence type="predicted"/>
<dbReference type="AlphaFoldDB" id="A0A6C0FZ58"/>
<protein>
    <recommendedName>
        <fullName evidence="5">Copper amine oxidase-like N-terminal domain-containing protein</fullName>
    </recommendedName>
</protein>
<feature type="signal peptide" evidence="2">
    <location>
        <begin position="1"/>
        <end position="21"/>
    </location>
</feature>
<reference evidence="3 4" key="1">
    <citation type="submission" date="2020-01" db="EMBL/GenBank/DDBJ databases">
        <title>Paenibacillus sp. nov., isolated from tomato rhizosphere.</title>
        <authorList>
            <person name="Weon H.-Y."/>
            <person name="Lee S.A."/>
        </authorList>
    </citation>
    <scope>NUCLEOTIDE SEQUENCE [LARGE SCALE GENOMIC DNA]</scope>
    <source>
        <strain evidence="3 4">12200R-189</strain>
    </source>
</reference>
<evidence type="ECO:0000313" key="4">
    <source>
        <dbReference type="Proteomes" id="UP000476064"/>
    </source>
</evidence>
<dbReference type="Proteomes" id="UP000476064">
    <property type="component" value="Chromosome"/>
</dbReference>
<sequence length="387" mass="40764">MNKKKVIIVATLAGLLGSAVAAEASGFLQKVNGFVRSDVKVTVDGEQTSLKPVFINGQAYLPAKSEADALGYDVRYDAKDKTLSLTSRDGGNDGGGNGNGNGGQEEANYMTLAGIIQGVNKLPNGSYQLDVIGKGTNRWVILTVDKDTQLTGANGQAAEMSALKAGTEITAAYGPVMALSYPGQSHAAKVTLGSEHLIKEDAVQTVKHTNDGWQVTLGKAADGDSLSSVVLNAGKETSVVDKEGQPVAWENVKAGMRVRAYYGPMMTKSLPPISPLFYLVVLGDQADALTPAAVGEFRTLAWNKLTNEQKKHVTTKQADAEVSLVNAADSGVLASTDEAKQLLQAAKDRGGKLAAVTYATDQDQLLGPLTVVYDLDSKTFIGFNIRK</sequence>
<evidence type="ECO:0000313" key="3">
    <source>
        <dbReference type="EMBL" id="QHT61937.1"/>
    </source>
</evidence>
<keyword evidence="4" id="KW-1185">Reference proteome</keyword>
<evidence type="ECO:0000256" key="2">
    <source>
        <dbReference type="SAM" id="SignalP"/>
    </source>
</evidence>
<evidence type="ECO:0008006" key="5">
    <source>
        <dbReference type="Google" id="ProtNLM"/>
    </source>
</evidence>
<dbReference type="KEGG" id="plyc:GXP70_19430"/>
<accession>A0A6C0FZ58</accession>
<evidence type="ECO:0000256" key="1">
    <source>
        <dbReference type="SAM" id="MobiDB-lite"/>
    </source>
</evidence>
<dbReference type="EMBL" id="CP048209">
    <property type="protein sequence ID" value="QHT61937.1"/>
    <property type="molecule type" value="Genomic_DNA"/>
</dbReference>
<organism evidence="3 4">
    <name type="scientific">Paenibacillus lycopersici</name>
    <dbReference type="NCBI Taxonomy" id="2704462"/>
    <lineage>
        <taxon>Bacteria</taxon>
        <taxon>Bacillati</taxon>
        <taxon>Bacillota</taxon>
        <taxon>Bacilli</taxon>
        <taxon>Bacillales</taxon>
        <taxon>Paenibacillaceae</taxon>
        <taxon>Paenibacillus</taxon>
    </lineage>
</organism>
<feature type="chain" id="PRO_5039412960" description="Copper amine oxidase-like N-terminal domain-containing protein" evidence="2">
    <location>
        <begin position="22"/>
        <end position="387"/>
    </location>
</feature>
<name>A0A6C0FZ58_9BACL</name>
<feature type="compositionally biased region" description="Gly residues" evidence="1">
    <location>
        <begin position="92"/>
        <end position="103"/>
    </location>
</feature>
<gene>
    <name evidence="3" type="ORF">GXP70_19430</name>
</gene>
<keyword evidence="2" id="KW-0732">Signal</keyword>
<feature type="region of interest" description="Disordered" evidence="1">
    <location>
        <begin position="84"/>
        <end position="104"/>
    </location>
</feature>
<dbReference type="RefSeq" id="WP_162358374.1">
    <property type="nucleotide sequence ID" value="NZ_CP048209.1"/>
</dbReference>